<evidence type="ECO:0000256" key="2">
    <source>
        <dbReference type="ARBA" id="ARBA00022723"/>
    </source>
</evidence>
<dbReference type="PANTHER" id="PTHR14742:SF0">
    <property type="entry name" value="RIBONUCLEASE P PROTEIN SUBUNIT P21"/>
    <property type="match status" value="1"/>
</dbReference>
<evidence type="ECO:0000256" key="5">
    <source>
        <dbReference type="SAM" id="MobiDB-lite"/>
    </source>
</evidence>
<dbReference type="GO" id="GO:0046872">
    <property type="term" value="F:metal ion binding"/>
    <property type="evidence" value="ECO:0007669"/>
    <property type="project" value="UniProtKB-KW"/>
</dbReference>
<name>A0A0P4W6Z9_SCYOL</name>
<dbReference type="EMBL" id="GDRN01067270">
    <property type="protein sequence ID" value="JAI64392.1"/>
    <property type="molecule type" value="Transcribed_RNA"/>
</dbReference>
<proteinExistence type="inferred from homology"/>
<feature type="compositionally biased region" description="Basic and acidic residues" evidence="5">
    <location>
        <begin position="1"/>
        <end position="10"/>
    </location>
</feature>
<dbReference type="EMBL" id="GDRN01067272">
    <property type="protein sequence ID" value="JAI64391.1"/>
    <property type="molecule type" value="Transcribed_RNA"/>
</dbReference>
<dbReference type="Gene3D" id="6.20.50.20">
    <property type="match status" value="1"/>
</dbReference>
<sequence length="276" mass="31257">MDHPQRDVSREQQQNDQPEGSLSTPHTDETDAKPSTVEGQHQHPSYLGQEEIDLKQTQLVQDLPAQKNEVMPTQQSQEIQKQEDHRKIAHQSQELAAHHNQEQQISIAGQADQSLSSSEQHQMKPFTQNQKQPQRLQPSDKDQQQRQQEQQIKKLKKKLVGENQERINFLVQASQAMGLTADSSGGVTGQRALAAQVGSLASAVGRRCVLRLAPSLKRCLCKGCGTALVYGLNARVRHRSRRQKHLVVTCLTCHTIKRFINDPKHRLWFEQEEALT</sequence>
<keyword evidence="1" id="KW-0819">tRNA processing</keyword>
<dbReference type="GO" id="GO:0008033">
    <property type="term" value="P:tRNA processing"/>
    <property type="evidence" value="ECO:0007669"/>
    <property type="project" value="UniProtKB-KW"/>
</dbReference>
<keyword evidence="2" id="KW-0479">Metal-binding</keyword>
<dbReference type="AlphaFoldDB" id="A0A0P4W6Z9"/>
<comment type="similarity">
    <text evidence="4">Belongs to the eukaryotic/archaeal RNase P protein component 4 family.</text>
</comment>
<protein>
    <submittedName>
        <fullName evidence="6">Uncharacterized protein</fullName>
    </submittedName>
</protein>
<dbReference type="GO" id="GO:0005655">
    <property type="term" value="C:nucleolar ribonuclease P complex"/>
    <property type="evidence" value="ECO:0007669"/>
    <property type="project" value="TreeGrafter"/>
</dbReference>
<dbReference type="EMBL" id="GDRN01067273">
    <property type="protein sequence ID" value="JAI64390.1"/>
    <property type="molecule type" value="Transcribed_RNA"/>
</dbReference>
<evidence type="ECO:0000256" key="3">
    <source>
        <dbReference type="ARBA" id="ARBA00022833"/>
    </source>
</evidence>
<feature type="compositionally biased region" description="Polar residues" evidence="5">
    <location>
        <begin position="11"/>
        <end position="25"/>
    </location>
</feature>
<evidence type="ECO:0000256" key="1">
    <source>
        <dbReference type="ARBA" id="ARBA00022694"/>
    </source>
</evidence>
<reference evidence="6" key="1">
    <citation type="submission" date="2015-09" db="EMBL/GenBank/DDBJ databases">
        <title>Scylla olivacea transcriptome.</title>
        <authorList>
            <person name="Ikhwanuddin M."/>
        </authorList>
    </citation>
    <scope>NUCLEOTIDE SEQUENCE</scope>
</reference>
<organism evidence="6">
    <name type="scientific">Scylla olivacea</name>
    <name type="common">Orange mud crab</name>
    <name type="synonym">Cancer olivacea</name>
    <dbReference type="NCBI Taxonomy" id="85551"/>
    <lineage>
        <taxon>Eukaryota</taxon>
        <taxon>Metazoa</taxon>
        <taxon>Ecdysozoa</taxon>
        <taxon>Arthropoda</taxon>
        <taxon>Crustacea</taxon>
        <taxon>Multicrustacea</taxon>
        <taxon>Malacostraca</taxon>
        <taxon>Eumalacostraca</taxon>
        <taxon>Eucarida</taxon>
        <taxon>Decapoda</taxon>
        <taxon>Pleocyemata</taxon>
        <taxon>Brachyura</taxon>
        <taxon>Eubrachyura</taxon>
        <taxon>Portunoidea</taxon>
        <taxon>Portunidae</taxon>
        <taxon>Portuninae</taxon>
        <taxon>Scylla</taxon>
    </lineage>
</organism>
<keyword evidence="3" id="KW-0862">Zinc</keyword>
<evidence type="ECO:0000313" key="6">
    <source>
        <dbReference type="EMBL" id="JAI64391.1"/>
    </source>
</evidence>
<dbReference type="Pfam" id="PF04032">
    <property type="entry name" value="Rpr2"/>
    <property type="match status" value="1"/>
</dbReference>
<evidence type="ECO:0000256" key="4">
    <source>
        <dbReference type="ARBA" id="ARBA00038402"/>
    </source>
</evidence>
<dbReference type="InterPro" id="IPR007175">
    <property type="entry name" value="Rpr2/Snm1/Rpp21"/>
</dbReference>
<dbReference type="PANTHER" id="PTHR14742">
    <property type="entry name" value="RIBONUCLEASE P SUBUNIT P21"/>
    <property type="match status" value="1"/>
</dbReference>
<accession>A0A0P4W6Z9</accession>
<feature type="region of interest" description="Disordered" evidence="5">
    <location>
        <begin position="1"/>
        <end position="153"/>
    </location>
</feature>
<feature type="compositionally biased region" description="Polar residues" evidence="5">
    <location>
        <begin position="102"/>
        <end position="137"/>
    </location>
</feature>